<dbReference type="PANTHER" id="PTHR11804">
    <property type="entry name" value="PROTEASE M3 THIMET OLIGOPEPTIDASE-RELATED"/>
    <property type="match status" value="1"/>
</dbReference>
<comment type="similarity">
    <text evidence="1 7">Belongs to the peptidase M3 family.</text>
</comment>
<dbReference type="Pfam" id="PF01432">
    <property type="entry name" value="Peptidase_M3"/>
    <property type="match status" value="2"/>
</dbReference>
<evidence type="ECO:0000259" key="8">
    <source>
        <dbReference type="Pfam" id="PF01432"/>
    </source>
</evidence>
<dbReference type="InterPro" id="IPR001567">
    <property type="entry name" value="Pept_M3A_M3B_dom"/>
</dbReference>
<dbReference type="InterPro" id="IPR024079">
    <property type="entry name" value="MetalloPept_cat_dom_sf"/>
</dbReference>
<evidence type="ECO:0008006" key="12">
    <source>
        <dbReference type="Google" id="ProtNLM"/>
    </source>
</evidence>
<keyword evidence="5 7" id="KW-0862">Zinc</keyword>
<feature type="domain" description="Oligopeptidase A N-terminal" evidence="9">
    <location>
        <begin position="30"/>
        <end position="129"/>
    </location>
</feature>
<keyword evidence="4 7" id="KW-0378">Hydrolase</keyword>
<reference evidence="10 11" key="1">
    <citation type="submission" date="2018-08" db="EMBL/GenBank/DDBJ databases">
        <title>Aphanomyces genome sequencing and annotation.</title>
        <authorList>
            <person name="Minardi D."/>
            <person name="Oidtmann B."/>
            <person name="Van Der Giezen M."/>
            <person name="Studholme D.J."/>
        </authorList>
    </citation>
    <scope>NUCLEOTIDE SEQUENCE [LARGE SCALE GENOMIC DNA]</scope>
    <source>
        <strain evidence="10 11">NJM0002</strain>
    </source>
</reference>
<comment type="cofactor">
    <cofactor evidence="7">
        <name>Zn(2+)</name>
        <dbReference type="ChEBI" id="CHEBI:29105"/>
    </cofactor>
    <text evidence="7">Binds 1 zinc ion.</text>
</comment>
<proteinExistence type="inferred from homology"/>
<evidence type="ECO:0000256" key="7">
    <source>
        <dbReference type="RuleBase" id="RU003435"/>
    </source>
</evidence>
<dbReference type="InterPro" id="IPR045090">
    <property type="entry name" value="Pept_M3A_M3B"/>
</dbReference>
<evidence type="ECO:0000256" key="2">
    <source>
        <dbReference type="ARBA" id="ARBA00022670"/>
    </source>
</evidence>
<evidence type="ECO:0000313" key="10">
    <source>
        <dbReference type="EMBL" id="RHY28764.1"/>
    </source>
</evidence>
<accession>A0A418ATR5</accession>
<sequence length="417" mass="46514">MVNPLTRCTEDYSLPPYAVLRASDVAPAVRAAIAEYTLDLNALEDDLCEADLSTLTWESVMDRLEIIDDPLEKLATILKHLTWVANSPELRAACGDVQPDIVEIKSRRAHSDIVFRALQALRASPAYEADFTVEQQLSLDIAAFMPVMKQCSHRPTREVLYRAFMTKASTPPFDNTPIIGEILQLRQAHAHLLGFQSYAELSFQDKMAPSVQVVDDMLCELRDKCLPLSKAELDNVAAFAKQHGHASRLESWDVAFCDVLNLTYTFGHGIRMMLTTADHTAASSVDGIEGDAIEIPSQFLSTFCYRPVLRMMSGHFVTGAPMPDELVDSIVKSRNFMAATELLRQLRLGATDLALHHSYDPYSTTVSAFDVHRSIFASWLKQLHVLPRSPGEEDPIVFIRKCSIGLQGQCLEFIKDV</sequence>
<evidence type="ECO:0000259" key="9">
    <source>
        <dbReference type="Pfam" id="PF19310"/>
    </source>
</evidence>
<dbReference type="SUPFAM" id="SSF55486">
    <property type="entry name" value="Metalloproteases ('zincins'), catalytic domain"/>
    <property type="match status" value="2"/>
</dbReference>
<evidence type="ECO:0000313" key="11">
    <source>
        <dbReference type="Proteomes" id="UP000285060"/>
    </source>
</evidence>
<evidence type="ECO:0000256" key="5">
    <source>
        <dbReference type="ARBA" id="ARBA00022833"/>
    </source>
</evidence>
<comment type="caution">
    <text evidence="10">The sequence shown here is derived from an EMBL/GenBank/DDBJ whole genome shotgun (WGS) entry which is preliminary data.</text>
</comment>
<dbReference type="InterPro" id="IPR024077">
    <property type="entry name" value="Neurolysin/TOP_dom2"/>
</dbReference>
<dbReference type="AlphaFoldDB" id="A0A418ATR5"/>
<evidence type="ECO:0000256" key="6">
    <source>
        <dbReference type="ARBA" id="ARBA00023049"/>
    </source>
</evidence>
<dbReference type="PANTHER" id="PTHR11804:SF83">
    <property type="entry name" value="LD37516P"/>
    <property type="match status" value="1"/>
</dbReference>
<dbReference type="Pfam" id="PF19310">
    <property type="entry name" value="TOP_N"/>
    <property type="match status" value="1"/>
</dbReference>
<evidence type="ECO:0000256" key="1">
    <source>
        <dbReference type="ARBA" id="ARBA00006040"/>
    </source>
</evidence>
<keyword evidence="11" id="KW-1185">Reference proteome</keyword>
<dbReference type="VEuPathDB" id="FungiDB:H310_11365"/>
<dbReference type="GO" id="GO:0006518">
    <property type="term" value="P:peptide metabolic process"/>
    <property type="evidence" value="ECO:0007669"/>
    <property type="project" value="TreeGrafter"/>
</dbReference>
<evidence type="ECO:0000256" key="3">
    <source>
        <dbReference type="ARBA" id="ARBA00022723"/>
    </source>
</evidence>
<keyword evidence="6 7" id="KW-0482">Metalloprotease</keyword>
<gene>
    <name evidence="10" type="ORF">DYB32_005725</name>
</gene>
<dbReference type="Gene3D" id="1.10.1370.10">
    <property type="entry name" value="Neurolysin, domain 3"/>
    <property type="match status" value="2"/>
</dbReference>
<feature type="domain" description="Peptidase M3A/M3B catalytic" evidence="8">
    <location>
        <begin position="258"/>
        <end position="364"/>
    </location>
</feature>
<dbReference type="InterPro" id="IPR045666">
    <property type="entry name" value="OpdA_N"/>
</dbReference>
<keyword evidence="2 7" id="KW-0645">Protease</keyword>
<protein>
    <recommendedName>
        <fullName evidence="12">Peptidase M3A/M3B catalytic domain-containing protein</fullName>
    </recommendedName>
</protein>
<keyword evidence="3 7" id="KW-0479">Metal-binding</keyword>
<evidence type="ECO:0000256" key="4">
    <source>
        <dbReference type="ARBA" id="ARBA00022801"/>
    </source>
</evidence>
<dbReference type="EMBL" id="QUSY01000531">
    <property type="protein sequence ID" value="RHY28764.1"/>
    <property type="molecule type" value="Genomic_DNA"/>
</dbReference>
<dbReference type="Gene3D" id="3.40.390.10">
    <property type="entry name" value="Collagenase (Catalytic Domain)"/>
    <property type="match status" value="1"/>
</dbReference>
<dbReference type="GO" id="GO:0046872">
    <property type="term" value="F:metal ion binding"/>
    <property type="evidence" value="ECO:0007669"/>
    <property type="project" value="UniProtKB-UniRule"/>
</dbReference>
<feature type="domain" description="Peptidase M3A/M3B catalytic" evidence="8">
    <location>
        <begin position="147"/>
        <end position="256"/>
    </location>
</feature>
<organism evidence="10 11">
    <name type="scientific">Aphanomyces invadans</name>
    <dbReference type="NCBI Taxonomy" id="157072"/>
    <lineage>
        <taxon>Eukaryota</taxon>
        <taxon>Sar</taxon>
        <taxon>Stramenopiles</taxon>
        <taxon>Oomycota</taxon>
        <taxon>Saprolegniomycetes</taxon>
        <taxon>Saprolegniales</taxon>
        <taxon>Verrucalvaceae</taxon>
        <taxon>Aphanomyces</taxon>
    </lineage>
</organism>
<name>A0A418ATR5_9STRA</name>
<dbReference type="GO" id="GO:0004222">
    <property type="term" value="F:metalloendopeptidase activity"/>
    <property type="evidence" value="ECO:0007669"/>
    <property type="project" value="InterPro"/>
</dbReference>
<dbReference type="GO" id="GO:0006508">
    <property type="term" value="P:proteolysis"/>
    <property type="evidence" value="ECO:0007669"/>
    <property type="project" value="UniProtKB-KW"/>
</dbReference>
<dbReference type="Proteomes" id="UP000285060">
    <property type="component" value="Unassembled WGS sequence"/>
</dbReference>